<dbReference type="EMBL" id="QBLH01000889">
    <property type="protein sequence ID" value="TGZ53888.1"/>
    <property type="molecule type" value="Genomic_DNA"/>
</dbReference>
<protein>
    <submittedName>
        <fullName evidence="2">Uncharacterized protein</fullName>
    </submittedName>
</protein>
<gene>
    <name evidence="2" type="ORF">DBV15_01821</name>
</gene>
<accession>A0A4S2L0B3</accession>
<name>A0A4S2L0B3_9HYME</name>
<organism evidence="2 3">
    <name type="scientific">Temnothorax longispinosus</name>
    <dbReference type="NCBI Taxonomy" id="300112"/>
    <lineage>
        <taxon>Eukaryota</taxon>
        <taxon>Metazoa</taxon>
        <taxon>Ecdysozoa</taxon>
        <taxon>Arthropoda</taxon>
        <taxon>Hexapoda</taxon>
        <taxon>Insecta</taxon>
        <taxon>Pterygota</taxon>
        <taxon>Neoptera</taxon>
        <taxon>Endopterygota</taxon>
        <taxon>Hymenoptera</taxon>
        <taxon>Apocrita</taxon>
        <taxon>Aculeata</taxon>
        <taxon>Formicoidea</taxon>
        <taxon>Formicidae</taxon>
        <taxon>Myrmicinae</taxon>
        <taxon>Temnothorax</taxon>
    </lineage>
</organism>
<feature type="region of interest" description="Disordered" evidence="1">
    <location>
        <begin position="530"/>
        <end position="575"/>
    </location>
</feature>
<evidence type="ECO:0000313" key="2">
    <source>
        <dbReference type="EMBL" id="TGZ53888.1"/>
    </source>
</evidence>
<dbReference type="AlphaFoldDB" id="A0A4S2L0B3"/>
<feature type="compositionally biased region" description="Polar residues" evidence="1">
    <location>
        <begin position="551"/>
        <end position="565"/>
    </location>
</feature>
<evidence type="ECO:0000313" key="3">
    <source>
        <dbReference type="Proteomes" id="UP000310200"/>
    </source>
</evidence>
<reference evidence="2 3" key="1">
    <citation type="journal article" date="2019" name="Philos. Trans. R. Soc. Lond., B, Biol. Sci.">
        <title>Ant behaviour and brain gene expression of defending hosts depend on the ecological success of the intruding social parasite.</title>
        <authorList>
            <person name="Kaur R."/>
            <person name="Stoldt M."/>
            <person name="Jongepier E."/>
            <person name="Feldmeyer B."/>
            <person name="Menzel F."/>
            <person name="Bornberg-Bauer E."/>
            <person name="Foitzik S."/>
        </authorList>
    </citation>
    <scope>NUCLEOTIDE SEQUENCE [LARGE SCALE GENOMIC DNA]</scope>
    <source>
        <tissue evidence="2">Whole body</tissue>
    </source>
</reference>
<feature type="compositionally biased region" description="Gly residues" evidence="1">
    <location>
        <begin position="566"/>
        <end position="575"/>
    </location>
</feature>
<proteinExistence type="predicted"/>
<dbReference type="Proteomes" id="UP000310200">
    <property type="component" value="Unassembled WGS sequence"/>
</dbReference>
<feature type="compositionally biased region" description="Gly residues" evidence="1">
    <location>
        <begin position="54"/>
        <end position="65"/>
    </location>
</feature>
<sequence length="575" mass="65112">MINCRWGVNQLRHIRLPRHVVEEERIIRENDPSFRPATTEKEEFLHARENTEGDGVGEGNKGGGRQWSSQHVRQSRRRGGSDWCAGQEAAREWWIETKRRLRNPVAVAVRDEGRSELRDPQALRKRKQFRTASDSKDVLIVAFIQMDVEGDELQRTRSVYLFRVNGRAHVRIRGNEIRDVKVLSALTYRREEKKGTDRLSPRTTLIHDSVYDIPGSGSDHYGERRRTFVCLFEATYEGERPMRAMCRQGHKANIARQRAVIKAGPGASIYGLIKNFGRGPETHQTKTRRKAVVGSLKSFKYEPGVSGASLWGIHGPSRSATSGSCHVFVAFVTILRGVSPSDIKSWPRGFCNSRSYNEVGEARGNIFLERRHGRLRDVAPVKSLYTHKSRTARMYTRKPCTQITGSRLVAGFPHNPTRHNMGVYLVESWWLNGMVPSLVQTAGHVYISASAYIRLQFLLLPISLPDPDATMPRDLPCPSRNLTGPGSPEAPSEKYYLVRRKMEKNERFPRVLKFVKLVDGRVPRAFRQRQAKGGKREWEKFGRARKRGHNAPQNASAIGKSSANGNGEGGIVYAN</sequence>
<keyword evidence="3" id="KW-1185">Reference proteome</keyword>
<evidence type="ECO:0000256" key="1">
    <source>
        <dbReference type="SAM" id="MobiDB-lite"/>
    </source>
</evidence>
<feature type="region of interest" description="Disordered" evidence="1">
    <location>
        <begin position="44"/>
        <end position="81"/>
    </location>
</feature>
<comment type="caution">
    <text evidence="2">The sequence shown here is derived from an EMBL/GenBank/DDBJ whole genome shotgun (WGS) entry which is preliminary data.</text>
</comment>